<evidence type="ECO:0000256" key="3">
    <source>
        <dbReference type="ARBA" id="ARBA00022490"/>
    </source>
</evidence>
<dbReference type="Gene3D" id="1.20.140.50">
    <property type="entry name" value="alix/aip1 like domains"/>
    <property type="match status" value="1"/>
</dbReference>
<keyword evidence="3" id="KW-0963">Cytoplasm</keyword>
<dbReference type="OrthoDB" id="2141925at2759"/>
<dbReference type="EMBL" id="CANTUO010000003">
    <property type="protein sequence ID" value="CAI5758393.1"/>
    <property type="molecule type" value="Genomic_DNA"/>
</dbReference>
<evidence type="ECO:0000256" key="4">
    <source>
        <dbReference type="ARBA" id="ARBA00022753"/>
    </source>
</evidence>
<dbReference type="InterPro" id="IPR025304">
    <property type="entry name" value="ALIX_V_dom"/>
</dbReference>
<evidence type="ECO:0000259" key="7">
    <source>
        <dbReference type="PROSITE" id="PS51180"/>
    </source>
</evidence>
<dbReference type="GO" id="GO:0043328">
    <property type="term" value="P:protein transport to vacuole involved in ubiquitin-dependent protein catabolic process via the multivesicular body sorting pathway"/>
    <property type="evidence" value="ECO:0007669"/>
    <property type="project" value="TreeGrafter"/>
</dbReference>
<reference evidence="8" key="1">
    <citation type="submission" date="2022-12" db="EMBL/GenBank/DDBJ databases">
        <authorList>
            <person name="Brejova B."/>
        </authorList>
    </citation>
    <scope>NUCLEOTIDE SEQUENCE</scope>
</reference>
<evidence type="ECO:0000313" key="9">
    <source>
        <dbReference type="Proteomes" id="UP001152885"/>
    </source>
</evidence>
<dbReference type="InterPro" id="IPR038499">
    <property type="entry name" value="BRO1_sf"/>
</dbReference>
<dbReference type="PANTHER" id="PTHR23030">
    <property type="entry name" value="PCD6 INTERACTING PROTEIN-RELATED"/>
    <property type="match status" value="1"/>
</dbReference>
<dbReference type="InterPro" id="IPR004328">
    <property type="entry name" value="BRO1_dom"/>
</dbReference>
<dbReference type="SMART" id="SM01041">
    <property type="entry name" value="BRO1"/>
    <property type="match status" value="1"/>
</dbReference>
<dbReference type="PANTHER" id="PTHR23030:SF30">
    <property type="entry name" value="TYROSINE-PROTEIN PHOSPHATASE NON-RECEPTOR TYPE 23"/>
    <property type="match status" value="1"/>
</dbReference>
<proteinExistence type="predicted"/>
<name>A0A9W4TWK5_9ASCO</name>
<feature type="domain" description="BRO1" evidence="7">
    <location>
        <begin position="4"/>
        <end position="426"/>
    </location>
</feature>
<sequence length="759" mass="88247">MKTHLLTIPSKKTEEINWIKPLNNYLLSIYGNTTSYQDDLNQFNKLRQDIRGVNSDLIGLKLYYKYYSQLELLDLRIPFHTLNKHKKLEFIWYDSFSPDLSYSQNALPFEKANVLYNVGSLLSKFAVTKYTQSQLNETESNIKEVLLMLQQSSGIFDFINENFLHAPSQDLNQSTIKFLSKLTLAQSQEVFTLKVISSDLNQSKNSLISKLCKSTSSYFEDCYNMINQENQFDIVDEPEDIDESSDNLVAAQIDESWTSIIYFKYQFYKSLSFYFHGLQLEANRKYGDAIAYFTKSQEILETINPQILKSVSKGSGDVYELLDNYKYQSDAVGIKLADLTKDNDLIYHDLIPNLQTLPAIKGMDSTKKIELKNIELLKEINEDNYNSFLKNVIPINIHEMASYYSEEKSQLLRSEIDFYEISNEEANSVLEDLGLPANLKKIKEKLENKSGISTDVVSIVDEISSFANQDLQDKSHIENLKNEIYHEISVLDQDKAIEYKKVMYEASKSDKVINMELFNKLKNGSNSIEFKNLFKSEMDISLLDIDNSQDQQIDLIENVLKELNQIKRNKSQVIEQLKKEIHNDDISDILILNSKFKNSNEIKSIIFPEELKKFEKFNLKLDEYVNNEKQLLKKLQADYKSFLKKNPSIMGNNKNMAQENQIKNFYSDWKKFHNNLKKGLEFYTRFLNEVKQSQIVPQIPRPPPKQSYQRSFQPPPRETYTPQSNSNLNSNSNSTSQSNLIYDQPSKYDPNMYSFFSSK</sequence>
<comment type="caution">
    <text evidence="8">The sequence shown here is derived from an EMBL/GenBank/DDBJ whole genome shotgun (WGS) entry which is preliminary data.</text>
</comment>
<dbReference type="Proteomes" id="UP001152885">
    <property type="component" value="Unassembled WGS sequence"/>
</dbReference>
<dbReference type="Pfam" id="PF03097">
    <property type="entry name" value="BRO1"/>
    <property type="match status" value="1"/>
</dbReference>
<organism evidence="8 9">
    <name type="scientific">Candida verbasci</name>
    <dbReference type="NCBI Taxonomy" id="1227364"/>
    <lineage>
        <taxon>Eukaryota</taxon>
        <taxon>Fungi</taxon>
        <taxon>Dikarya</taxon>
        <taxon>Ascomycota</taxon>
        <taxon>Saccharomycotina</taxon>
        <taxon>Pichiomycetes</taxon>
        <taxon>Debaryomycetaceae</taxon>
        <taxon>Candida/Lodderomyces clade</taxon>
        <taxon>Candida</taxon>
    </lineage>
</organism>
<accession>A0A9W4TWK5</accession>
<gene>
    <name evidence="8" type="ORF">CANVERA_P2906</name>
</gene>
<evidence type="ECO:0000313" key="8">
    <source>
        <dbReference type="EMBL" id="CAI5758393.1"/>
    </source>
</evidence>
<keyword evidence="9" id="KW-1185">Reference proteome</keyword>
<dbReference type="AlphaFoldDB" id="A0A9W4TWK5"/>
<dbReference type="GO" id="GO:0005768">
    <property type="term" value="C:endosome"/>
    <property type="evidence" value="ECO:0007669"/>
    <property type="project" value="UniProtKB-SubCell"/>
</dbReference>
<dbReference type="CDD" id="cd09242">
    <property type="entry name" value="BRO1_ScBro1_like"/>
    <property type="match status" value="1"/>
</dbReference>
<feature type="compositionally biased region" description="Low complexity" evidence="6">
    <location>
        <begin position="723"/>
        <end position="740"/>
    </location>
</feature>
<dbReference type="PROSITE" id="PS51180">
    <property type="entry name" value="BRO1"/>
    <property type="match status" value="1"/>
</dbReference>
<evidence type="ECO:0000256" key="5">
    <source>
        <dbReference type="ARBA" id="ARBA00041284"/>
    </source>
</evidence>
<dbReference type="Pfam" id="PF13949">
    <property type="entry name" value="ALIX_LYPXL_bnd"/>
    <property type="match status" value="1"/>
</dbReference>
<comment type="subcellular location">
    <subcellularLocation>
        <location evidence="2">Cytoplasm</location>
    </subcellularLocation>
    <subcellularLocation>
        <location evidence="1">Endosome</location>
    </subcellularLocation>
</comment>
<dbReference type="Gene3D" id="1.20.120.560">
    <property type="entry name" value="alix/aip1 in complex with the ypdl late domain"/>
    <property type="match status" value="1"/>
</dbReference>
<evidence type="ECO:0000256" key="2">
    <source>
        <dbReference type="ARBA" id="ARBA00004496"/>
    </source>
</evidence>
<evidence type="ECO:0000256" key="6">
    <source>
        <dbReference type="SAM" id="MobiDB-lite"/>
    </source>
</evidence>
<protein>
    <recommendedName>
        <fullName evidence="5">BRO domain-containing protein 1</fullName>
    </recommendedName>
</protein>
<dbReference type="Gene3D" id="1.25.40.280">
    <property type="entry name" value="alix/aip1 like domains"/>
    <property type="match status" value="1"/>
</dbReference>
<feature type="region of interest" description="Disordered" evidence="6">
    <location>
        <begin position="694"/>
        <end position="759"/>
    </location>
</feature>
<keyword evidence="4" id="KW-0967">Endosome</keyword>
<evidence type="ECO:0000256" key="1">
    <source>
        <dbReference type="ARBA" id="ARBA00004177"/>
    </source>
</evidence>